<dbReference type="Pfam" id="PF00383">
    <property type="entry name" value="dCMP_cyt_deam_1"/>
    <property type="match status" value="1"/>
</dbReference>
<dbReference type="KEGG" id="spu:753015"/>
<dbReference type="AlphaFoldDB" id="A0A7M7PTE6"/>
<dbReference type="PROSITE" id="PS51747">
    <property type="entry name" value="CYT_DCMP_DEAMINASES_2"/>
    <property type="match status" value="1"/>
</dbReference>
<dbReference type="RefSeq" id="XP_030855268.1">
    <property type="nucleotide sequence ID" value="XM_030999408.1"/>
</dbReference>
<dbReference type="SUPFAM" id="SSF53927">
    <property type="entry name" value="Cytidine deaminase-like"/>
    <property type="match status" value="1"/>
</dbReference>
<dbReference type="PANTHER" id="PTHR11079">
    <property type="entry name" value="CYTOSINE DEAMINASE FAMILY MEMBER"/>
    <property type="match status" value="1"/>
</dbReference>
<dbReference type="CDD" id="cd01285">
    <property type="entry name" value="nucleoside_deaminase"/>
    <property type="match status" value="1"/>
</dbReference>
<dbReference type="GeneID" id="753015"/>
<keyword evidence="1" id="KW-0819">tRNA processing</keyword>
<dbReference type="FunFam" id="3.40.140.10:FF:000122">
    <property type="entry name" value="Putative inactive tRNA-specific adenosine deaminase-like protein 3"/>
    <property type="match status" value="1"/>
</dbReference>
<sequence>MANHPAAVKRRKLCEGTDVCITARSRSYGSDDDIAIGPGRSIGSSQIITSHDEMRIIPVLPDHVSAPVSLVSVYAAAILDKKNTSTLLRQLSDVHPLDGFSHIKRVRKQTLKNGSYEKAELQIILCETSKVTLPITDEVSVSMILNDDIDRDLLGEPFLAYIPSAPPQTKAQYEEASQHWPTAYHEDKELSRLISGEHFSALDRKNVHTNILKAIRKAEEAKVNGKAAIGALIVDPKSDTTLGMTSSVPGIGENSLQHAVMKCIDLVAHSQGGGAWSICPESCYESVNGECSTDETPYLCTGFDLYITQEPCVMCAMALVHSRIRRVFYIDSHPDGALGSRYKLHAESSLNHRYQAFKVVDLCSAEQQLDHR</sequence>
<proteinExistence type="inferred from homology"/>
<dbReference type="GO" id="GO:0003824">
    <property type="term" value="F:catalytic activity"/>
    <property type="evidence" value="ECO:0007669"/>
    <property type="project" value="InterPro"/>
</dbReference>
<reference evidence="5" key="1">
    <citation type="submission" date="2015-02" db="EMBL/GenBank/DDBJ databases">
        <title>Genome sequencing for Strongylocentrotus purpuratus.</title>
        <authorList>
            <person name="Murali S."/>
            <person name="Liu Y."/>
            <person name="Vee V."/>
            <person name="English A."/>
            <person name="Wang M."/>
            <person name="Skinner E."/>
            <person name="Han Y."/>
            <person name="Muzny D.M."/>
            <person name="Worley K.C."/>
            <person name="Gibbs R.A."/>
        </authorList>
    </citation>
    <scope>NUCLEOTIDE SEQUENCE</scope>
</reference>
<evidence type="ECO:0000256" key="1">
    <source>
        <dbReference type="ARBA" id="ARBA00022694"/>
    </source>
</evidence>
<dbReference type="InterPro" id="IPR016193">
    <property type="entry name" value="Cytidine_deaminase-like"/>
</dbReference>
<dbReference type="Gene3D" id="3.40.140.10">
    <property type="entry name" value="Cytidine Deaminase, domain 2"/>
    <property type="match status" value="1"/>
</dbReference>
<evidence type="ECO:0000313" key="4">
    <source>
        <dbReference type="EnsemblMetazoa" id="XP_030855268"/>
    </source>
</evidence>
<dbReference type="InParanoid" id="A0A7M7PTE6"/>
<accession>A0A7M7PTE6</accession>
<feature type="domain" description="CMP/dCMP-type deaminase" evidence="3">
    <location>
        <begin position="205"/>
        <end position="357"/>
    </location>
</feature>
<protein>
    <recommendedName>
        <fullName evidence="3">CMP/dCMP-type deaminase domain-containing protein</fullName>
    </recommendedName>
</protein>
<dbReference type="EnsemblMetazoa" id="XM_030999408">
    <property type="protein sequence ID" value="XP_030855268"/>
    <property type="gene ID" value="LOC753015"/>
</dbReference>
<dbReference type="OMA" id="HMELAIR"/>
<dbReference type="Proteomes" id="UP000007110">
    <property type="component" value="Unassembled WGS sequence"/>
</dbReference>
<evidence type="ECO:0000256" key="2">
    <source>
        <dbReference type="ARBA" id="ARBA00038160"/>
    </source>
</evidence>
<dbReference type="PANTHER" id="PTHR11079:SF156">
    <property type="entry name" value="INACTIVE TRNA-SPECIFIC ADENOSINE DEAMINASE-LIKE PROTEIN 3-RELATED"/>
    <property type="match status" value="1"/>
</dbReference>
<evidence type="ECO:0000259" key="3">
    <source>
        <dbReference type="PROSITE" id="PS51747"/>
    </source>
</evidence>
<organism evidence="4 5">
    <name type="scientific">Strongylocentrotus purpuratus</name>
    <name type="common">Purple sea urchin</name>
    <dbReference type="NCBI Taxonomy" id="7668"/>
    <lineage>
        <taxon>Eukaryota</taxon>
        <taxon>Metazoa</taxon>
        <taxon>Echinodermata</taxon>
        <taxon>Eleutherozoa</taxon>
        <taxon>Echinozoa</taxon>
        <taxon>Echinoidea</taxon>
        <taxon>Euechinoidea</taxon>
        <taxon>Echinacea</taxon>
        <taxon>Camarodonta</taxon>
        <taxon>Echinidea</taxon>
        <taxon>Strongylocentrotidae</taxon>
        <taxon>Strongylocentrotus</taxon>
    </lineage>
</organism>
<evidence type="ECO:0000313" key="5">
    <source>
        <dbReference type="Proteomes" id="UP000007110"/>
    </source>
</evidence>
<dbReference type="FunCoup" id="A0A7M7PTE6">
    <property type="interactions" value="633"/>
</dbReference>
<name>A0A7M7PTE6_STRPU</name>
<dbReference type="InterPro" id="IPR002125">
    <property type="entry name" value="CMP_dCMP_dom"/>
</dbReference>
<keyword evidence="5" id="KW-1185">Reference proteome</keyword>
<comment type="similarity">
    <text evidence="2">Belongs to the cytidine and deoxycytidylate deaminase family. ADAT3 subfamily.</text>
</comment>
<reference evidence="4" key="2">
    <citation type="submission" date="2021-01" db="UniProtKB">
        <authorList>
            <consortium name="EnsemblMetazoa"/>
        </authorList>
    </citation>
    <scope>IDENTIFICATION</scope>
</reference>
<dbReference type="GO" id="GO:0008033">
    <property type="term" value="P:tRNA processing"/>
    <property type="evidence" value="ECO:0007669"/>
    <property type="project" value="UniProtKB-KW"/>
</dbReference>
<dbReference type="OrthoDB" id="3180714at2759"/>